<feature type="transmembrane region" description="Helical" evidence="5">
    <location>
        <begin position="164"/>
        <end position="185"/>
    </location>
</feature>
<feature type="transmembrane region" description="Helical" evidence="5">
    <location>
        <begin position="12"/>
        <end position="32"/>
    </location>
</feature>
<dbReference type="AlphaFoldDB" id="A0A821Z8V7"/>
<name>A0A821Z8V7_9BILA</name>
<dbReference type="InterPro" id="IPR036259">
    <property type="entry name" value="MFS_trans_sf"/>
</dbReference>
<proteinExistence type="predicted"/>
<reference evidence="6" key="1">
    <citation type="submission" date="2021-02" db="EMBL/GenBank/DDBJ databases">
        <authorList>
            <person name="Nowell W R."/>
        </authorList>
    </citation>
    <scope>NUCLEOTIDE SEQUENCE</scope>
</reference>
<evidence type="ECO:0000256" key="1">
    <source>
        <dbReference type="ARBA" id="ARBA00004141"/>
    </source>
</evidence>
<sequence>MELQITGLITLPGFLLFWGIIFAISTTLVALFKHEVDETIVSNEPHFGLVDTYKVLLKVLRLPSIRSMAVILLTIKIGFSAVDSMTGLELIERGVKKDSLALLAIPLTPLEILLPFFIAKYTTGRKPLNVFANSHPFRLFLGIIMALFVYFTPSFQNYNKTFPWYYYALAILIFSIQQIFVYSMFVSQMAFFAQVSDPKIGGTYMTLLNTLTNL</sequence>
<feature type="non-terminal residue" evidence="6">
    <location>
        <position position="214"/>
    </location>
</feature>
<evidence type="ECO:0000256" key="3">
    <source>
        <dbReference type="ARBA" id="ARBA00022989"/>
    </source>
</evidence>
<dbReference type="Proteomes" id="UP000663848">
    <property type="component" value="Unassembled WGS sequence"/>
</dbReference>
<evidence type="ECO:0000256" key="2">
    <source>
        <dbReference type="ARBA" id="ARBA00022692"/>
    </source>
</evidence>
<feature type="transmembrane region" description="Helical" evidence="5">
    <location>
        <begin position="139"/>
        <end position="158"/>
    </location>
</feature>
<evidence type="ECO:0000313" key="7">
    <source>
        <dbReference type="Proteomes" id="UP000663848"/>
    </source>
</evidence>
<dbReference type="GO" id="GO:0008521">
    <property type="term" value="F:acetyl-CoA transmembrane transporter activity"/>
    <property type="evidence" value="ECO:0007669"/>
    <property type="project" value="InterPro"/>
</dbReference>
<dbReference type="InterPro" id="IPR024371">
    <property type="entry name" value="AcetylCoA_trans_1-like"/>
</dbReference>
<dbReference type="GO" id="GO:0016020">
    <property type="term" value="C:membrane"/>
    <property type="evidence" value="ECO:0007669"/>
    <property type="project" value="UniProtKB-SubCell"/>
</dbReference>
<accession>A0A821Z8V7</accession>
<evidence type="ECO:0000256" key="4">
    <source>
        <dbReference type="ARBA" id="ARBA00023136"/>
    </source>
</evidence>
<comment type="caution">
    <text evidence="6">The sequence shown here is derived from an EMBL/GenBank/DDBJ whole genome shotgun (WGS) entry which is preliminary data.</text>
</comment>
<evidence type="ECO:0000256" key="5">
    <source>
        <dbReference type="SAM" id="Phobius"/>
    </source>
</evidence>
<dbReference type="PANTHER" id="PTHR12778:SF9">
    <property type="entry name" value="ACETYL-COENZYME A TRANSPORTER 1"/>
    <property type="match status" value="1"/>
</dbReference>
<organism evidence="6 7">
    <name type="scientific">Rotaria socialis</name>
    <dbReference type="NCBI Taxonomy" id="392032"/>
    <lineage>
        <taxon>Eukaryota</taxon>
        <taxon>Metazoa</taxon>
        <taxon>Spiralia</taxon>
        <taxon>Gnathifera</taxon>
        <taxon>Rotifera</taxon>
        <taxon>Eurotatoria</taxon>
        <taxon>Bdelloidea</taxon>
        <taxon>Philodinida</taxon>
        <taxon>Philodinidae</taxon>
        <taxon>Rotaria</taxon>
    </lineage>
</organism>
<protein>
    <submittedName>
        <fullName evidence="6">Uncharacterized protein</fullName>
    </submittedName>
</protein>
<dbReference type="SUPFAM" id="SSF103473">
    <property type="entry name" value="MFS general substrate transporter"/>
    <property type="match status" value="1"/>
</dbReference>
<keyword evidence="3 5" id="KW-1133">Transmembrane helix</keyword>
<feature type="non-terminal residue" evidence="6">
    <location>
        <position position="1"/>
    </location>
</feature>
<dbReference type="GO" id="GO:0035348">
    <property type="term" value="P:acetyl-CoA transmembrane transport"/>
    <property type="evidence" value="ECO:0007669"/>
    <property type="project" value="InterPro"/>
</dbReference>
<dbReference type="Pfam" id="PF13000">
    <property type="entry name" value="Acatn"/>
    <property type="match status" value="2"/>
</dbReference>
<comment type="subcellular location">
    <subcellularLocation>
        <location evidence="1">Membrane</location>
        <topology evidence="1">Multi-pass membrane protein</topology>
    </subcellularLocation>
</comment>
<dbReference type="InterPro" id="IPR004752">
    <property type="entry name" value="AmpG_permease/AT-1"/>
</dbReference>
<dbReference type="PANTHER" id="PTHR12778">
    <property type="entry name" value="SOLUTE CARRIER FAMILY 33 ACETYL-COA TRANSPORTER -RELATED"/>
    <property type="match status" value="1"/>
</dbReference>
<gene>
    <name evidence="6" type="ORF">QYT958_LOCUS35467</name>
</gene>
<keyword evidence="2 5" id="KW-0812">Transmembrane</keyword>
<feature type="transmembrane region" description="Helical" evidence="5">
    <location>
        <begin position="100"/>
        <end position="118"/>
    </location>
</feature>
<evidence type="ECO:0000313" key="6">
    <source>
        <dbReference type="EMBL" id="CAF4973732.1"/>
    </source>
</evidence>
<keyword evidence="4 5" id="KW-0472">Membrane</keyword>
<dbReference type="EMBL" id="CAJOBR010026924">
    <property type="protein sequence ID" value="CAF4973732.1"/>
    <property type="molecule type" value="Genomic_DNA"/>
</dbReference>